<dbReference type="Proteomes" id="UP001234297">
    <property type="component" value="Chromosome 3"/>
</dbReference>
<accession>A0ACC2LMF5</accession>
<keyword evidence="2" id="KW-1185">Reference proteome</keyword>
<protein>
    <submittedName>
        <fullName evidence="1">Uncharacterized protein</fullName>
    </submittedName>
</protein>
<gene>
    <name evidence="1" type="ORF">MRB53_008822</name>
</gene>
<comment type="caution">
    <text evidence="1">The sequence shown here is derived from an EMBL/GenBank/DDBJ whole genome shotgun (WGS) entry which is preliminary data.</text>
</comment>
<evidence type="ECO:0000313" key="2">
    <source>
        <dbReference type="Proteomes" id="UP001234297"/>
    </source>
</evidence>
<proteinExistence type="predicted"/>
<reference evidence="1 2" key="1">
    <citation type="journal article" date="2022" name="Hortic Res">
        <title>A haplotype resolved chromosomal level avocado genome allows analysis of novel avocado genes.</title>
        <authorList>
            <person name="Nath O."/>
            <person name="Fletcher S.J."/>
            <person name="Hayward A."/>
            <person name="Shaw L.M."/>
            <person name="Masouleh A.K."/>
            <person name="Furtado A."/>
            <person name="Henry R.J."/>
            <person name="Mitter N."/>
        </authorList>
    </citation>
    <scope>NUCLEOTIDE SEQUENCE [LARGE SCALE GENOMIC DNA]</scope>
    <source>
        <strain evidence="2">cv. Hass</strain>
    </source>
</reference>
<evidence type="ECO:0000313" key="1">
    <source>
        <dbReference type="EMBL" id="KAJ8634555.1"/>
    </source>
</evidence>
<dbReference type="EMBL" id="CM056811">
    <property type="protein sequence ID" value="KAJ8634555.1"/>
    <property type="molecule type" value="Genomic_DNA"/>
</dbReference>
<sequence length="107" mass="11803">MGRALSCQGEKFLTVLRSGLAVLDQGNAMGRAASCLGLRHLGHHDMLTSNRVMVPRPNLHPYLADGTLTHPLKGRGGRGKERKTVKELVEKFLWKVAKTSLNSEAKW</sequence>
<organism evidence="1 2">
    <name type="scientific">Persea americana</name>
    <name type="common">Avocado</name>
    <dbReference type="NCBI Taxonomy" id="3435"/>
    <lineage>
        <taxon>Eukaryota</taxon>
        <taxon>Viridiplantae</taxon>
        <taxon>Streptophyta</taxon>
        <taxon>Embryophyta</taxon>
        <taxon>Tracheophyta</taxon>
        <taxon>Spermatophyta</taxon>
        <taxon>Magnoliopsida</taxon>
        <taxon>Magnoliidae</taxon>
        <taxon>Laurales</taxon>
        <taxon>Lauraceae</taxon>
        <taxon>Persea</taxon>
    </lineage>
</organism>
<name>A0ACC2LMF5_PERAE</name>